<gene>
    <name evidence="5" type="ORF">EIY87_04235</name>
</gene>
<dbReference type="RefSeq" id="WP_125306326.1">
    <property type="nucleotide sequence ID" value="NZ_RSEC01000021.1"/>
</dbReference>
<evidence type="ECO:0000259" key="4">
    <source>
        <dbReference type="PROSITE" id="PS50043"/>
    </source>
</evidence>
<keyword evidence="6" id="KW-1185">Reference proteome</keyword>
<dbReference type="InterPro" id="IPR000792">
    <property type="entry name" value="Tscrpt_reg_LuxR_C"/>
</dbReference>
<name>A0A3R9KR45_9PSEU</name>
<dbReference type="InterPro" id="IPR036890">
    <property type="entry name" value="HATPase_C_sf"/>
</dbReference>
<evidence type="ECO:0000256" key="3">
    <source>
        <dbReference type="ARBA" id="ARBA00023163"/>
    </source>
</evidence>
<sequence length="427" mass="45502">MDASWSDPQHVLDVVDRVLSVPRPQFLSRFSTELGRLIPHRAAAMQTGDCPRSPLKVVGDETITATVTSVELQRLVDRSEPGKALVIDGHLGGTERRIVLLASTPAIGKGAVLAVVPEAGELHAVDLELAAQLWHIVSTDAAQRATDPGPDVLASSLAAASARAQAITDLGQTHAATLATLLAVLRSGRLSDTAARRTAVDLAADALLELKGVVDRDQVLSVEPADAAFAVLKTQLADLVRHTEVDVDLADPIGDASLPQDIAHTARTLTRGLVLAALDRPATTRLRASWRLDGTTLRITVRDDCPEVADAIPARGLTDRLTALGGHWEVDAVPGWGTTITAVLPLGVAEPPELRPLDRLNPRELEVLSGISQGLRNRQIAEQLQLSEHTVKFHVRNILEKLSVTSRGEAAALARDLPLDPVTHRTA</sequence>
<dbReference type="SUPFAM" id="SSF46894">
    <property type="entry name" value="C-terminal effector domain of the bipartite response regulators"/>
    <property type="match status" value="1"/>
</dbReference>
<dbReference type="Gene3D" id="1.10.10.10">
    <property type="entry name" value="Winged helix-like DNA-binding domain superfamily/Winged helix DNA-binding domain"/>
    <property type="match status" value="1"/>
</dbReference>
<keyword evidence="2" id="KW-0238">DNA-binding</keyword>
<dbReference type="EMBL" id="RSEC01000021">
    <property type="protein sequence ID" value="RSD23622.1"/>
    <property type="molecule type" value="Genomic_DNA"/>
</dbReference>
<dbReference type="PRINTS" id="PR00038">
    <property type="entry name" value="HTHLUXR"/>
</dbReference>
<dbReference type="InterPro" id="IPR036388">
    <property type="entry name" value="WH-like_DNA-bd_sf"/>
</dbReference>
<dbReference type="PROSITE" id="PS00622">
    <property type="entry name" value="HTH_LUXR_1"/>
    <property type="match status" value="1"/>
</dbReference>
<comment type="caution">
    <text evidence="5">The sequence shown here is derived from an EMBL/GenBank/DDBJ whole genome shotgun (WGS) entry which is preliminary data.</text>
</comment>
<evidence type="ECO:0000256" key="2">
    <source>
        <dbReference type="ARBA" id="ARBA00023125"/>
    </source>
</evidence>
<evidence type="ECO:0000256" key="1">
    <source>
        <dbReference type="ARBA" id="ARBA00023015"/>
    </source>
</evidence>
<evidence type="ECO:0000313" key="5">
    <source>
        <dbReference type="EMBL" id="RSD23622.1"/>
    </source>
</evidence>
<dbReference type="CDD" id="cd06170">
    <property type="entry name" value="LuxR_C_like"/>
    <property type="match status" value="1"/>
</dbReference>
<keyword evidence="3" id="KW-0804">Transcription</keyword>
<evidence type="ECO:0000313" key="6">
    <source>
        <dbReference type="Proteomes" id="UP000267081"/>
    </source>
</evidence>
<dbReference type="OrthoDB" id="3171430at2"/>
<dbReference type="Pfam" id="PF00196">
    <property type="entry name" value="GerE"/>
    <property type="match status" value="1"/>
</dbReference>
<organism evidence="5 6">
    <name type="scientific">Amycolatopsis eburnea</name>
    <dbReference type="NCBI Taxonomy" id="2267691"/>
    <lineage>
        <taxon>Bacteria</taxon>
        <taxon>Bacillati</taxon>
        <taxon>Actinomycetota</taxon>
        <taxon>Actinomycetes</taxon>
        <taxon>Pseudonocardiales</taxon>
        <taxon>Pseudonocardiaceae</taxon>
        <taxon>Amycolatopsis</taxon>
    </lineage>
</organism>
<dbReference type="GO" id="GO:0003677">
    <property type="term" value="F:DNA binding"/>
    <property type="evidence" value="ECO:0007669"/>
    <property type="project" value="UniProtKB-KW"/>
</dbReference>
<dbReference type="SMART" id="SM00421">
    <property type="entry name" value="HTH_LUXR"/>
    <property type="match status" value="1"/>
</dbReference>
<keyword evidence="1" id="KW-0805">Transcription regulation</keyword>
<feature type="domain" description="HTH luxR-type" evidence="4">
    <location>
        <begin position="353"/>
        <end position="418"/>
    </location>
</feature>
<dbReference type="PANTHER" id="PTHR44688">
    <property type="entry name" value="DNA-BINDING TRANSCRIPTIONAL ACTIVATOR DEVR_DOSR"/>
    <property type="match status" value="1"/>
</dbReference>
<reference evidence="5 6" key="1">
    <citation type="submission" date="2018-12" db="EMBL/GenBank/DDBJ databases">
        <title>Amycolatopsis eburnea sp. nov. actinomycete associate with arbuscular mycorrhiza fungal spore.</title>
        <authorList>
            <person name="Lumyong S."/>
            <person name="Chaiya L."/>
        </authorList>
    </citation>
    <scope>NUCLEOTIDE SEQUENCE [LARGE SCALE GENOMIC DNA]</scope>
    <source>
        <strain evidence="5 6">GLM-1</strain>
    </source>
</reference>
<dbReference type="AlphaFoldDB" id="A0A3R9KR45"/>
<dbReference type="Proteomes" id="UP000267081">
    <property type="component" value="Unassembled WGS sequence"/>
</dbReference>
<proteinExistence type="predicted"/>
<dbReference type="PROSITE" id="PS50043">
    <property type="entry name" value="HTH_LUXR_2"/>
    <property type="match status" value="1"/>
</dbReference>
<accession>A0A3R9KR45</accession>
<dbReference type="Gene3D" id="3.30.565.10">
    <property type="entry name" value="Histidine kinase-like ATPase, C-terminal domain"/>
    <property type="match status" value="1"/>
</dbReference>
<dbReference type="InterPro" id="IPR016032">
    <property type="entry name" value="Sig_transdc_resp-reg_C-effctor"/>
</dbReference>
<dbReference type="GO" id="GO:0006355">
    <property type="term" value="P:regulation of DNA-templated transcription"/>
    <property type="evidence" value="ECO:0007669"/>
    <property type="project" value="InterPro"/>
</dbReference>
<protein>
    <submittedName>
        <fullName evidence="5">Helix-turn-helix transcriptional regulator</fullName>
    </submittedName>
</protein>
<dbReference type="SUPFAM" id="SSF55874">
    <property type="entry name" value="ATPase domain of HSP90 chaperone/DNA topoisomerase II/histidine kinase"/>
    <property type="match status" value="1"/>
</dbReference>
<dbReference type="PANTHER" id="PTHR44688:SF16">
    <property type="entry name" value="DNA-BINDING TRANSCRIPTIONAL ACTIVATOR DEVR_DOSR"/>
    <property type="match status" value="1"/>
</dbReference>